<dbReference type="AlphaFoldDB" id="A0A853B7J8"/>
<reference evidence="1 2" key="1">
    <citation type="submission" date="2020-07" db="EMBL/GenBank/DDBJ databases">
        <title>Sequencing the genomes of 1000 actinobacteria strains.</title>
        <authorList>
            <person name="Klenk H.-P."/>
        </authorList>
    </citation>
    <scope>NUCLEOTIDE SEQUENCE [LARGE SCALE GENOMIC DNA]</scope>
    <source>
        <strain evidence="1 2">DSM 104006</strain>
    </source>
</reference>
<gene>
    <name evidence="1" type="ORF">HNR02_004601</name>
</gene>
<sequence length="76" mass="8306">MTDFGALSVGLRPLFELPHTGAIAFGDPRKQEITGHRSSGLLIPPLVLHGVPEPEIIREAQRKAREPDTQPYDPPA</sequence>
<dbReference type="Proteomes" id="UP000549616">
    <property type="component" value="Unassembled WGS sequence"/>
</dbReference>
<keyword evidence="2" id="KW-1185">Reference proteome</keyword>
<organism evidence="1 2">
    <name type="scientific">Amycolatopsis endophytica</name>
    <dbReference type="NCBI Taxonomy" id="860233"/>
    <lineage>
        <taxon>Bacteria</taxon>
        <taxon>Bacillati</taxon>
        <taxon>Actinomycetota</taxon>
        <taxon>Actinomycetes</taxon>
        <taxon>Pseudonocardiales</taxon>
        <taxon>Pseudonocardiaceae</taxon>
        <taxon>Amycolatopsis</taxon>
    </lineage>
</organism>
<proteinExistence type="predicted"/>
<protein>
    <submittedName>
        <fullName evidence="1">Uncharacterized protein</fullName>
    </submittedName>
</protein>
<name>A0A853B7J8_9PSEU</name>
<comment type="caution">
    <text evidence="1">The sequence shown here is derived from an EMBL/GenBank/DDBJ whole genome shotgun (WGS) entry which is preliminary data.</text>
</comment>
<accession>A0A853B7J8</accession>
<dbReference type="EMBL" id="JACCFK010000001">
    <property type="protein sequence ID" value="NYI91278.1"/>
    <property type="molecule type" value="Genomic_DNA"/>
</dbReference>
<dbReference type="RefSeq" id="WP_179775191.1">
    <property type="nucleotide sequence ID" value="NZ_JACCFK010000001.1"/>
</dbReference>
<evidence type="ECO:0000313" key="2">
    <source>
        <dbReference type="Proteomes" id="UP000549616"/>
    </source>
</evidence>
<evidence type="ECO:0000313" key="1">
    <source>
        <dbReference type="EMBL" id="NYI91278.1"/>
    </source>
</evidence>